<dbReference type="Pfam" id="PF07989">
    <property type="entry name" value="Cnn_1N"/>
    <property type="match status" value="1"/>
</dbReference>
<comment type="caution">
    <text evidence="10">The sequence shown here is derived from an EMBL/GenBank/DDBJ whole genome shotgun (WGS) entry which is preliminary data.</text>
</comment>
<evidence type="ECO:0000313" key="10">
    <source>
        <dbReference type="EMBL" id="KZZ95738.1"/>
    </source>
</evidence>
<reference evidence="10 11" key="1">
    <citation type="journal article" date="2016" name="Genome Biol. Evol.">
        <title>Divergent and convergent evolution of fungal pathogenicity.</title>
        <authorList>
            <person name="Shang Y."/>
            <person name="Xiao G."/>
            <person name="Zheng P."/>
            <person name="Cen K."/>
            <person name="Zhan S."/>
            <person name="Wang C."/>
        </authorList>
    </citation>
    <scope>NUCLEOTIDE SEQUENCE [LARGE SCALE GENOMIC DNA]</scope>
    <source>
        <strain evidence="10 11">ARSEF 7405</strain>
    </source>
</reference>
<gene>
    <name evidence="10" type="ORF">AAP_01414</name>
</gene>
<accession>A0A168BTX0</accession>
<feature type="region of interest" description="Disordered" evidence="7">
    <location>
        <begin position="102"/>
        <end position="146"/>
    </location>
</feature>
<evidence type="ECO:0000313" key="11">
    <source>
        <dbReference type="Proteomes" id="UP000242877"/>
    </source>
</evidence>
<dbReference type="EMBL" id="AZGZ01000004">
    <property type="protein sequence ID" value="KZZ95738.1"/>
    <property type="molecule type" value="Genomic_DNA"/>
</dbReference>
<feature type="compositionally biased region" description="Polar residues" evidence="7">
    <location>
        <begin position="102"/>
        <end position="113"/>
    </location>
</feature>
<name>A0A168BTX0_9EURO</name>
<dbReference type="GO" id="GO:0005815">
    <property type="term" value="C:microtubule organizing center"/>
    <property type="evidence" value="ECO:0007669"/>
    <property type="project" value="UniProtKB-SubCell"/>
</dbReference>
<feature type="domain" description="Centrosomin N-terminal motif 1" evidence="8">
    <location>
        <begin position="184"/>
        <end position="255"/>
    </location>
</feature>
<dbReference type="InterPro" id="IPR019528">
    <property type="entry name" value="PACT_domain"/>
</dbReference>
<dbReference type="GO" id="GO:0005737">
    <property type="term" value="C:cytoplasm"/>
    <property type="evidence" value="ECO:0007669"/>
    <property type="project" value="UniProtKB-ARBA"/>
</dbReference>
<dbReference type="Pfam" id="PF10495">
    <property type="entry name" value="PACT_coil_coil"/>
    <property type="match status" value="1"/>
</dbReference>
<keyword evidence="3" id="KW-0597">Phosphoprotein</keyword>
<protein>
    <submittedName>
        <fullName evidence="10">Calmodulin-binding coil-coil protein</fullName>
    </submittedName>
</protein>
<organism evidence="10 11">
    <name type="scientific">Ascosphaera apis ARSEF 7405</name>
    <dbReference type="NCBI Taxonomy" id="392613"/>
    <lineage>
        <taxon>Eukaryota</taxon>
        <taxon>Fungi</taxon>
        <taxon>Dikarya</taxon>
        <taxon>Ascomycota</taxon>
        <taxon>Pezizomycotina</taxon>
        <taxon>Eurotiomycetes</taxon>
        <taxon>Eurotiomycetidae</taxon>
        <taxon>Onygenales</taxon>
        <taxon>Ascosphaeraceae</taxon>
        <taxon>Ascosphaera</taxon>
    </lineage>
</organism>
<evidence type="ECO:0000256" key="4">
    <source>
        <dbReference type="ARBA" id="ARBA00023054"/>
    </source>
</evidence>
<keyword evidence="11" id="KW-1185">Reference proteome</keyword>
<feature type="domain" description="Pericentrin/AKAP-450 centrosomal targeting" evidence="9">
    <location>
        <begin position="941"/>
        <end position="1017"/>
    </location>
</feature>
<feature type="coiled-coil region" evidence="6">
    <location>
        <begin position="242"/>
        <end position="328"/>
    </location>
</feature>
<evidence type="ECO:0000256" key="6">
    <source>
        <dbReference type="SAM" id="Coils"/>
    </source>
</evidence>
<keyword evidence="4 6" id="KW-0175">Coiled coil</keyword>
<keyword evidence="5" id="KW-0206">Cytoskeleton</keyword>
<dbReference type="OrthoDB" id="10255000at2759"/>
<evidence type="ECO:0000256" key="3">
    <source>
        <dbReference type="ARBA" id="ARBA00022553"/>
    </source>
</evidence>
<evidence type="ECO:0000256" key="1">
    <source>
        <dbReference type="ARBA" id="ARBA00004267"/>
    </source>
</evidence>
<dbReference type="AlphaFoldDB" id="A0A168BTX0"/>
<dbReference type="InterPro" id="IPR012943">
    <property type="entry name" value="Cnn_1N"/>
</dbReference>
<proteinExistence type="predicted"/>
<evidence type="ECO:0000256" key="7">
    <source>
        <dbReference type="SAM" id="MobiDB-lite"/>
    </source>
</evidence>
<comment type="subcellular location">
    <subcellularLocation>
        <location evidence="1">Cytoplasm</location>
        <location evidence="1">Cytoskeleton</location>
        <location evidence="1">Microtubule organizing center</location>
    </subcellularLocation>
</comment>
<sequence length="1048" mass="120792">MAVPYIDTPRTEVDANATFLDRGFRSATRNNLSVLDELEDSFQSPSKDGDLLKIVDNNRKRENFKTPKGAVSRSKIPLNKRHIPAFGNGNGEFTPLMNSVSKNHLSRSQSHSILETPAPSRRSRPIFSTTPGPEGVTNFGDASDTSEVQATPFPQVAGSSVQSSPFPHLPGQDGNIVGDGQMLTLKEQEKAIDRLEKDNFGLKLKVHFLEQHINKSKPEYKDKVHQENIELKVEKVTRQHEITKLKKQLKATNQNLATCQQELQDLRENAKRKYADEGLKQDLEQKNTRLQELMRELEEAKHEQSDKIAALNEEISDLQYDLREKEQRDDLSLRIHSIDNDINDRHDAENILKSRHDALMAESASLQRDLEEAKSTIAKLQQMVEIEREQFATDAEDLRVQYSDKVNRLTDQLNALQHELEDKVGQHAADTDKWESMKRSLEIQKEKAEQQAASYKRTIDKLQTAETALSSKEQKLQNIIDSERQRHKEDDALLNRQIKELNDDIAERRKTAEAQRAELLKIKEELRISKRDENAMREKVQALEDEIVVLQSSLEEQQEFAKSHPIPESSNIQQQLQAATKEKRAIQVKLSDAQAEAVDLKAAKAEVEAERDELRDRLKHLRELDGTSSHMDEEKAQLQRVKTRLEGELNRLREDRISLIEARNASRDELEREYERAAAEEAKLTSRIDDLESELRLVNEKRDRALTSAKTKAEHLQKRVEELEELLARQESTAETPPLTSPGSQVLRHHLDEARLKEKTLLRRESELKTSLKELKKLVAELERENHELKTKELNAPSPKTPSSALQEEVRALRKQVLDSQRLQKDLRKQRKELEALKVKEEEREDLHELLKSATLEAESLALKLSERDTRVQELRSHLRRVRDERSALSRALEELQESAGMIEQQYQDALDELHDQSERKGKHAKELKGLGKEIMWLRTKYLREKKFREDLAWSKGLMELGERVRVACNATNLQMIAKMGVRIPKIEKQRNARRKFKAAAWAIVAMSRMKRLSADWRDARAVGDNLKRAKQDVVKKRESARRKKGLY</sequence>
<evidence type="ECO:0000259" key="9">
    <source>
        <dbReference type="Pfam" id="PF10495"/>
    </source>
</evidence>
<evidence type="ECO:0000256" key="2">
    <source>
        <dbReference type="ARBA" id="ARBA00022490"/>
    </source>
</evidence>
<evidence type="ECO:0000259" key="8">
    <source>
        <dbReference type="Pfam" id="PF07989"/>
    </source>
</evidence>
<feature type="coiled-coil region" evidence="6">
    <location>
        <begin position="356"/>
        <end position="733"/>
    </location>
</feature>
<feature type="region of interest" description="Disordered" evidence="7">
    <location>
        <begin position="154"/>
        <end position="173"/>
    </location>
</feature>
<dbReference type="VEuPathDB" id="FungiDB:AAP_01414"/>
<feature type="coiled-coil region" evidence="6">
    <location>
        <begin position="765"/>
        <end position="913"/>
    </location>
</feature>
<keyword evidence="2" id="KW-0963">Cytoplasm</keyword>
<evidence type="ECO:0000256" key="5">
    <source>
        <dbReference type="ARBA" id="ARBA00023212"/>
    </source>
</evidence>
<dbReference type="Proteomes" id="UP000242877">
    <property type="component" value="Unassembled WGS sequence"/>
</dbReference>